<organism evidence="1 2">
    <name type="scientific">Smallanthus sonchifolius</name>
    <dbReference type="NCBI Taxonomy" id="185202"/>
    <lineage>
        <taxon>Eukaryota</taxon>
        <taxon>Viridiplantae</taxon>
        <taxon>Streptophyta</taxon>
        <taxon>Embryophyta</taxon>
        <taxon>Tracheophyta</taxon>
        <taxon>Spermatophyta</taxon>
        <taxon>Magnoliopsida</taxon>
        <taxon>eudicotyledons</taxon>
        <taxon>Gunneridae</taxon>
        <taxon>Pentapetalae</taxon>
        <taxon>asterids</taxon>
        <taxon>campanulids</taxon>
        <taxon>Asterales</taxon>
        <taxon>Asteraceae</taxon>
        <taxon>Asteroideae</taxon>
        <taxon>Heliantheae alliance</taxon>
        <taxon>Millerieae</taxon>
        <taxon>Smallanthus</taxon>
    </lineage>
</organism>
<sequence length="83" mass="9328">MNFIFPLDAFASRCNRYCVKEEVVLSHAHALSLIVAGEDIICNSCKVGSYWKKSKNATFISRTEAGKISKEILKAEKHIIIKL</sequence>
<comment type="caution">
    <text evidence="1">The sequence shown here is derived from an EMBL/GenBank/DDBJ whole genome shotgun (WGS) entry which is preliminary data.</text>
</comment>
<evidence type="ECO:0000313" key="1">
    <source>
        <dbReference type="EMBL" id="KAI3695139.1"/>
    </source>
</evidence>
<name>A0ACB8ZCV3_9ASTR</name>
<protein>
    <submittedName>
        <fullName evidence="1">Uncharacterized protein</fullName>
    </submittedName>
</protein>
<reference evidence="2" key="1">
    <citation type="journal article" date="2022" name="Mol. Ecol. Resour.">
        <title>The genomes of chicory, endive, great burdock and yacon provide insights into Asteraceae palaeo-polyploidization history and plant inulin production.</title>
        <authorList>
            <person name="Fan W."/>
            <person name="Wang S."/>
            <person name="Wang H."/>
            <person name="Wang A."/>
            <person name="Jiang F."/>
            <person name="Liu H."/>
            <person name="Zhao H."/>
            <person name="Xu D."/>
            <person name="Zhang Y."/>
        </authorList>
    </citation>
    <scope>NUCLEOTIDE SEQUENCE [LARGE SCALE GENOMIC DNA]</scope>
    <source>
        <strain evidence="2">cv. Yunnan</strain>
    </source>
</reference>
<gene>
    <name evidence="1" type="ORF">L1987_78127</name>
</gene>
<dbReference type="EMBL" id="CM042043">
    <property type="protein sequence ID" value="KAI3695139.1"/>
    <property type="molecule type" value="Genomic_DNA"/>
</dbReference>
<reference evidence="1 2" key="2">
    <citation type="journal article" date="2022" name="Mol. Ecol. Resour.">
        <title>The genomes of chicory, endive, great burdock and yacon provide insights into Asteraceae paleo-polyploidization history and plant inulin production.</title>
        <authorList>
            <person name="Fan W."/>
            <person name="Wang S."/>
            <person name="Wang H."/>
            <person name="Wang A."/>
            <person name="Jiang F."/>
            <person name="Liu H."/>
            <person name="Zhao H."/>
            <person name="Xu D."/>
            <person name="Zhang Y."/>
        </authorList>
    </citation>
    <scope>NUCLEOTIDE SEQUENCE [LARGE SCALE GENOMIC DNA]</scope>
    <source>
        <strain evidence="2">cv. Yunnan</strain>
        <tissue evidence="1">Leaves</tissue>
    </source>
</reference>
<proteinExistence type="predicted"/>
<accession>A0ACB8ZCV3</accession>
<evidence type="ECO:0000313" key="2">
    <source>
        <dbReference type="Proteomes" id="UP001056120"/>
    </source>
</evidence>
<keyword evidence="2" id="KW-1185">Reference proteome</keyword>
<dbReference type="Proteomes" id="UP001056120">
    <property type="component" value="Linkage Group LG26"/>
</dbReference>